<proteinExistence type="predicted"/>
<reference evidence="2 3" key="1">
    <citation type="submission" date="2020-08" db="EMBL/GenBank/DDBJ databases">
        <title>A Genomic Blueprint of the Chicken Gut Microbiome.</title>
        <authorList>
            <person name="Gilroy R."/>
            <person name="Ravi A."/>
            <person name="Getino M."/>
            <person name="Pursley I."/>
            <person name="Horton D.L."/>
            <person name="Alikhan N.-F."/>
            <person name="Baker D."/>
            <person name="Gharbi K."/>
            <person name="Hall N."/>
            <person name="Watson M."/>
            <person name="Adriaenssens E.M."/>
            <person name="Foster-Nyarko E."/>
            <person name="Jarju S."/>
            <person name="Secka A."/>
            <person name="Antonio M."/>
            <person name="Oren A."/>
            <person name="Chaudhuri R."/>
            <person name="La Ragione R.M."/>
            <person name="Hildebrand F."/>
            <person name="Pallen M.J."/>
        </authorList>
    </citation>
    <scope>NUCLEOTIDE SEQUENCE [LARGE SCALE GENOMIC DNA]</scope>
    <source>
        <strain evidence="2 3">Sa5YUA1</strain>
    </source>
</reference>
<feature type="region of interest" description="Disordered" evidence="1">
    <location>
        <begin position="1"/>
        <end position="58"/>
    </location>
</feature>
<dbReference type="Proteomes" id="UP000657931">
    <property type="component" value="Unassembled WGS sequence"/>
</dbReference>
<dbReference type="RefSeq" id="WP_191815479.1">
    <property type="nucleotide sequence ID" value="NZ_JACSQT010000007.1"/>
</dbReference>
<evidence type="ECO:0000256" key="1">
    <source>
        <dbReference type="SAM" id="MobiDB-lite"/>
    </source>
</evidence>
<name>A0ABR8QS55_9BACI</name>
<evidence type="ECO:0000313" key="3">
    <source>
        <dbReference type="Proteomes" id="UP000657931"/>
    </source>
</evidence>
<protein>
    <recommendedName>
        <fullName evidence="4">YfhD family protein</fullName>
    </recommendedName>
</protein>
<evidence type="ECO:0008006" key="4">
    <source>
        <dbReference type="Google" id="ProtNLM"/>
    </source>
</evidence>
<dbReference type="EMBL" id="JACSQT010000007">
    <property type="protein sequence ID" value="MBD7938373.1"/>
    <property type="molecule type" value="Genomic_DNA"/>
</dbReference>
<organism evidence="2 3">
    <name type="scientific">Cytobacillus stercorigallinarum</name>
    <dbReference type="NCBI Taxonomy" id="2762240"/>
    <lineage>
        <taxon>Bacteria</taxon>
        <taxon>Bacillati</taxon>
        <taxon>Bacillota</taxon>
        <taxon>Bacilli</taxon>
        <taxon>Bacillales</taxon>
        <taxon>Bacillaceae</taxon>
        <taxon>Cytobacillus</taxon>
    </lineage>
</organism>
<gene>
    <name evidence="2" type="ORF">H9655_15165</name>
</gene>
<evidence type="ECO:0000313" key="2">
    <source>
        <dbReference type="EMBL" id="MBD7938373.1"/>
    </source>
</evidence>
<accession>A0ABR8QS55</accession>
<sequence length="58" mass="6723">MSRESVKKEQKKKIEQDPHVDPLPLEDIELEVKEEKVGKKQKNQSSSSSKNKHDYSSN</sequence>
<comment type="caution">
    <text evidence="2">The sequence shown here is derived from an EMBL/GenBank/DDBJ whole genome shotgun (WGS) entry which is preliminary data.</text>
</comment>
<feature type="compositionally biased region" description="Basic and acidic residues" evidence="1">
    <location>
        <begin position="1"/>
        <end position="20"/>
    </location>
</feature>
<keyword evidence="3" id="KW-1185">Reference proteome</keyword>